<evidence type="ECO:0000313" key="4">
    <source>
        <dbReference type="Proteomes" id="UP000190460"/>
    </source>
</evidence>
<dbReference type="SUPFAM" id="SSF53756">
    <property type="entry name" value="UDP-Glycosyltransferase/glycogen phosphorylase"/>
    <property type="match status" value="1"/>
</dbReference>
<dbReference type="RefSeq" id="WP_078922918.1">
    <property type="nucleotide sequence ID" value="NZ_FUYB01000012.1"/>
</dbReference>
<keyword evidence="1 3" id="KW-0808">Transferase</keyword>
<sequence>MATLRPIIYNLHRLIDRCTSPSPTGVDRVDLHYAQFILQKAQERPIYFLRQRQNVSYLVPFKQAASLINTLEKRWLQGLKLPQAPIINTSYDYLRHWPATRFRQQRQLLIDPALRHHLSHSTKPPIYLHSGHGTLHHIDLHEQIKTQLQADMLYYLHDLIPIEFPEYTNHPNALAMHQRRLKTMATTGRLILANSEDSRQKLLAYCQQHQLPQPEVQVLFIGVEELFIKAAQQAKQPIPSRFATLAQSPYFLTIGTVEARKNHLLLLHLWRQLFAELGEHCPKLVILGKRGWKAEHIFHLLDSSPALQQTVIEIQDANDQEMLSLIQNTQALLFPSFAEGWGMPLAEALTLNTKAICSDLPALRECGRTQSLYLNPLDGLAWKAAILNALSEPPQLKQAYLPDRWEDHLQKLDELLISLEAKS</sequence>
<evidence type="ECO:0000313" key="3">
    <source>
        <dbReference type="EMBL" id="SKA83896.1"/>
    </source>
</evidence>
<evidence type="ECO:0000256" key="1">
    <source>
        <dbReference type="ARBA" id="ARBA00022679"/>
    </source>
</evidence>
<reference evidence="3 4" key="1">
    <citation type="submission" date="2017-02" db="EMBL/GenBank/DDBJ databases">
        <authorList>
            <person name="Peterson S.W."/>
        </authorList>
    </citation>
    <scope>NUCLEOTIDE SEQUENCE [LARGE SCALE GENOMIC DNA]</scope>
    <source>
        <strain evidence="3 4">ATCC 49788</strain>
    </source>
</reference>
<dbReference type="STRING" id="92487.SAMN02745130_02446"/>
<dbReference type="AlphaFoldDB" id="A0A1T4X2W2"/>
<dbReference type="OrthoDB" id="9764577at2"/>
<dbReference type="Proteomes" id="UP000190460">
    <property type="component" value="Unassembled WGS sequence"/>
</dbReference>
<accession>A0A1T4X2W2</accession>
<feature type="domain" description="Glycosyl transferase family 1" evidence="2">
    <location>
        <begin position="247"/>
        <end position="366"/>
    </location>
</feature>
<dbReference type="PANTHER" id="PTHR46401:SF2">
    <property type="entry name" value="GLYCOSYLTRANSFERASE WBBK-RELATED"/>
    <property type="match status" value="1"/>
</dbReference>
<dbReference type="EMBL" id="FUYB01000012">
    <property type="protein sequence ID" value="SKA83896.1"/>
    <property type="molecule type" value="Genomic_DNA"/>
</dbReference>
<proteinExistence type="predicted"/>
<dbReference type="InterPro" id="IPR001296">
    <property type="entry name" value="Glyco_trans_1"/>
</dbReference>
<name>A0A1T4X2W2_9GAMM</name>
<dbReference type="PANTHER" id="PTHR46401">
    <property type="entry name" value="GLYCOSYLTRANSFERASE WBBK-RELATED"/>
    <property type="match status" value="1"/>
</dbReference>
<dbReference type="Gene3D" id="3.40.50.2000">
    <property type="entry name" value="Glycogen Phosphorylase B"/>
    <property type="match status" value="1"/>
</dbReference>
<organism evidence="3 4">
    <name type="scientific">Thiothrix eikelboomii</name>
    <dbReference type="NCBI Taxonomy" id="92487"/>
    <lineage>
        <taxon>Bacteria</taxon>
        <taxon>Pseudomonadati</taxon>
        <taxon>Pseudomonadota</taxon>
        <taxon>Gammaproteobacteria</taxon>
        <taxon>Thiotrichales</taxon>
        <taxon>Thiotrichaceae</taxon>
        <taxon>Thiothrix</taxon>
    </lineage>
</organism>
<evidence type="ECO:0000259" key="2">
    <source>
        <dbReference type="Pfam" id="PF00534"/>
    </source>
</evidence>
<keyword evidence="4" id="KW-1185">Reference proteome</keyword>
<gene>
    <name evidence="3" type="ORF">SAMN02745130_02446</name>
</gene>
<protein>
    <submittedName>
        <fullName evidence="3">Glycosyltransferase involved in cell wall bisynthesis</fullName>
    </submittedName>
</protein>
<dbReference type="GO" id="GO:0016757">
    <property type="term" value="F:glycosyltransferase activity"/>
    <property type="evidence" value="ECO:0007669"/>
    <property type="project" value="InterPro"/>
</dbReference>
<dbReference type="Pfam" id="PF00534">
    <property type="entry name" value="Glycos_transf_1"/>
    <property type="match status" value="1"/>
</dbReference>